<dbReference type="GO" id="GO:0005524">
    <property type="term" value="F:ATP binding"/>
    <property type="evidence" value="ECO:0007669"/>
    <property type="project" value="UniProtKB-KW"/>
</dbReference>
<comment type="caution">
    <text evidence="10">The sequence shown here is derived from an EMBL/GenBank/DDBJ whole genome shotgun (WGS) entry which is preliminary data.</text>
</comment>
<keyword evidence="6 7" id="KW-0472">Membrane</keyword>
<evidence type="ECO:0000256" key="3">
    <source>
        <dbReference type="ARBA" id="ARBA00022741"/>
    </source>
</evidence>
<dbReference type="Pfam" id="PF00664">
    <property type="entry name" value="ABC_membrane"/>
    <property type="match status" value="1"/>
</dbReference>
<feature type="transmembrane region" description="Helical" evidence="7">
    <location>
        <begin position="265"/>
        <end position="288"/>
    </location>
</feature>
<dbReference type="InterPro" id="IPR003593">
    <property type="entry name" value="AAA+_ATPase"/>
</dbReference>
<keyword evidence="5 7" id="KW-1133">Transmembrane helix</keyword>
<proteinExistence type="predicted"/>
<feature type="transmembrane region" description="Helical" evidence="7">
    <location>
        <begin position="233"/>
        <end position="253"/>
    </location>
</feature>
<dbReference type="InterPro" id="IPR003439">
    <property type="entry name" value="ABC_transporter-like_ATP-bd"/>
</dbReference>
<evidence type="ECO:0000256" key="5">
    <source>
        <dbReference type="ARBA" id="ARBA00022989"/>
    </source>
</evidence>
<dbReference type="GO" id="GO:0140359">
    <property type="term" value="F:ABC-type transporter activity"/>
    <property type="evidence" value="ECO:0007669"/>
    <property type="project" value="InterPro"/>
</dbReference>
<dbReference type="SMART" id="SM00382">
    <property type="entry name" value="AAA"/>
    <property type="match status" value="1"/>
</dbReference>
<comment type="subcellular location">
    <subcellularLocation>
        <location evidence="1">Cell membrane</location>
        <topology evidence="1">Multi-pass membrane protein</topology>
    </subcellularLocation>
</comment>
<evidence type="ECO:0000313" key="11">
    <source>
        <dbReference type="Proteomes" id="UP000014264"/>
    </source>
</evidence>
<feature type="domain" description="ABC transporter" evidence="8">
    <location>
        <begin position="323"/>
        <end position="546"/>
    </location>
</feature>
<dbReference type="GO" id="GO:0005886">
    <property type="term" value="C:plasma membrane"/>
    <property type="evidence" value="ECO:0007669"/>
    <property type="project" value="UniProtKB-SubCell"/>
</dbReference>
<evidence type="ECO:0000313" key="10">
    <source>
        <dbReference type="EMBL" id="EPC62217.1"/>
    </source>
</evidence>
<feature type="domain" description="ABC transmembrane type-1" evidence="9">
    <location>
        <begin position="55"/>
        <end position="303"/>
    </location>
</feature>
<dbReference type="SUPFAM" id="SSF52540">
    <property type="entry name" value="P-loop containing nucleoside triphosphate hydrolases"/>
    <property type="match status" value="1"/>
</dbReference>
<dbReference type="Proteomes" id="UP000014264">
    <property type="component" value="Unassembled WGS sequence"/>
</dbReference>
<dbReference type="PANTHER" id="PTHR24221">
    <property type="entry name" value="ATP-BINDING CASSETTE SUB-FAMILY B"/>
    <property type="match status" value="1"/>
</dbReference>
<gene>
    <name evidence="10" type="ORF">Lpp14_08896</name>
</gene>
<accession>A0A829GPM9</accession>
<protein>
    <submittedName>
        <fullName evidence="10">Multidrug ABC transporter ATPase/permease</fullName>
    </submittedName>
</protein>
<dbReference type="PROSITE" id="PS00211">
    <property type="entry name" value="ABC_TRANSPORTER_1"/>
    <property type="match status" value="1"/>
</dbReference>
<evidence type="ECO:0000256" key="7">
    <source>
        <dbReference type="SAM" id="Phobius"/>
    </source>
</evidence>
<dbReference type="InterPro" id="IPR011527">
    <property type="entry name" value="ABC1_TM_dom"/>
</dbReference>
<dbReference type="Pfam" id="PF00005">
    <property type="entry name" value="ABC_tran"/>
    <property type="match status" value="1"/>
</dbReference>
<dbReference type="PROSITE" id="PS50893">
    <property type="entry name" value="ABC_TRANSPORTER_2"/>
    <property type="match status" value="1"/>
</dbReference>
<evidence type="ECO:0000259" key="9">
    <source>
        <dbReference type="PROSITE" id="PS50929"/>
    </source>
</evidence>
<dbReference type="Gene3D" id="3.40.50.300">
    <property type="entry name" value="P-loop containing nucleotide triphosphate hydrolases"/>
    <property type="match status" value="1"/>
</dbReference>
<dbReference type="EMBL" id="ANJZ01000207">
    <property type="protein sequence ID" value="EPC62217.1"/>
    <property type="molecule type" value="Genomic_DNA"/>
</dbReference>
<dbReference type="CDD" id="cd03228">
    <property type="entry name" value="ABCC_MRP_Like"/>
    <property type="match status" value="1"/>
</dbReference>
<evidence type="ECO:0000256" key="1">
    <source>
        <dbReference type="ARBA" id="ARBA00004651"/>
    </source>
</evidence>
<dbReference type="SUPFAM" id="SSF90123">
    <property type="entry name" value="ABC transporter transmembrane region"/>
    <property type="match status" value="1"/>
</dbReference>
<feature type="transmembrane region" description="Helical" evidence="7">
    <location>
        <begin position="47"/>
        <end position="66"/>
    </location>
</feature>
<evidence type="ECO:0000256" key="4">
    <source>
        <dbReference type="ARBA" id="ARBA00022840"/>
    </source>
</evidence>
<dbReference type="PROSITE" id="PS50929">
    <property type="entry name" value="ABC_TM1F"/>
    <property type="match status" value="1"/>
</dbReference>
<dbReference type="InterPro" id="IPR036640">
    <property type="entry name" value="ABC1_TM_sf"/>
</dbReference>
<dbReference type="AlphaFoldDB" id="A0A829GPM9"/>
<evidence type="ECO:0000259" key="8">
    <source>
        <dbReference type="PROSITE" id="PS50893"/>
    </source>
</evidence>
<keyword evidence="3" id="KW-0547">Nucleotide-binding</keyword>
<dbReference type="PANTHER" id="PTHR24221:SF653">
    <property type="entry name" value="TRANSPORT ATP-BINDING PROTEIN CYDC"/>
    <property type="match status" value="1"/>
</dbReference>
<dbReference type="InterPro" id="IPR017871">
    <property type="entry name" value="ABC_transporter-like_CS"/>
</dbReference>
<reference evidence="10 11" key="1">
    <citation type="journal article" date="2013" name="PLoS ONE">
        <title>Lactobacillus paracasei comparative genomics: towards species pan-genome definition and exploitation of diversity.</title>
        <authorList>
            <person name="Smokvina T."/>
            <person name="Wels M."/>
            <person name="Polka J."/>
            <person name="Chervaux C."/>
            <person name="Brisse S."/>
            <person name="Boekhorst J."/>
            <person name="van Hylckama Vlieg J.E."/>
            <person name="Siezen R.J."/>
        </authorList>
    </citation>
    <scope>NUCLEOTIDE SEQUENCE [LARGE SCALE GENOMIC DNA]</scope>
    <source>
        <strain evidence="10 11">Lpp14</strain>
    </source>
</reference>
<keyword evidence="4" id="KW-0067">ATP-binding</keyword>
<dbReference type="GO" id="GO:0034040">
    <property type="term" value="F:ATPase-coupled lipid transmembrane transporter activity"/>
    <property type="evidence" value="ECO:0007669"/>
    <property type="project" value="TreeGrafter"/>
</dbReference>
<sequence length="546" mass="59606">MIRSLLRYTHHLTGAIIISFLIGLVAELTKVVVLVLAAMMLFDPQNASHLLIPGIIAVVIVGLGSFGEQYAGHFVAFHVLAELRGAVYRKLVQLAPAKLDSQGSGKLLKLIGSDIEAMEIFYAHTIVPVAIGLIYGVLMVAVYSSLNGPAAAVVLVSYAAVGLLIPYYRHEQMTAKAQAADRQKAVNQQYLLESVRGMAVLRQLEVADARMKTGNEGFDHEATAFQQSQFGQLLKNMSATLVMLVAWLFIVWLNGWTQPQPLQQALLAVFPLTFGPLLALTNLPASLLNGFAAARNLLNLLQEAPATSAAIDATQTLNQIAIIQVDHVTFKYPSRDETVLRQVSLSLHAGEIVGFVGASGSGKSTLAKLIMGWYPLTQGRILIDGIDLTKIDPASLRAQVNYLPQTPVFFSESVRDNLTLHDATITDAQIWTVLDQVKLTSRLRQAEKGLDENVVSGQLQFSSGEQQRLELARALLHPSSVLVLDEPTSNLDTENERLILDTIKAYYHGIVIMISHRAESAAYADRLYRFADHRVSAASTEPKQQA</sequence>
<dbReference type="InterPro" id="IPR039421">
    <property type="entry name" value="Type_1_exporter"/>
</dbReference>
<dbReference type="GO" id="GO:0016887">
    <property type="term" value="F:ATP hydrolysis activity"/>
    <property type="evidence" value="ECO:0007669"/>
    <property type="project" value="InterPro"/>
</dbReference>
<evidence type="ECO:0000256" key="6">
    <source>
        <dbReference type="ARBA" id="ARBA00023136"/>
    </source>
</evidence>
<name>A0A829GPM9_LACPA</name>
<dbReference type="InterPro" id="IPR027417">
    <property type="entry name" value="P-loop_NTPase"/>
</dbReference>
<evidence type="ECO:0000256" key="2">
    <source>
        <dbReference type="ARBA" id="ARBA00022692"/>
    </source>
</evidence>
<keyword evidence="2 7" id="KW-0812">Transmembrane</keyword>
<feature type="transmembrane region" description="Helical" evidence="7">
    <location>
        <begin position="120"/>
        <end position="143"/>
    </location>
</feature>
<organism evidence="10 11">
    <name type="scientific">Lacticaseibacillus paracasei subsp. paracasei Lpp14</name>
    <dbReference type="NCBI Taxonomy" id="1256204"/>
    <lineage>
        <taxon>Bacteria</taxon>
        <taxon>Bacillati</taxon>
        <taxon>Bacillota</taxon>
        <taxon>Bacilli</taxon>
        <taxon>Lactobacillales</taxon>
        <taxon>Lactobacillaceae</taxon>
        <taxon>Lacticaseibacillus</taxon>
    </lineage>
</organism>
<dbReference type="Gene3D" id="1.20.1560.10">
    <property type="entry name" value="ABC transporter type 1, transmembrane domain"/>
    <property type="match status" value="1"/>
</dbReference>
<feature type="transmembrane region" description="Helical" evidence="7">
    <location>
        <begin position="12"/>
        <end position="41"/>
    </location>
</feature>
<feature type="transmembrane region" description="Helical" evidence="7">
    <location>
        <begin position="149"/>
        <end position="168"/>
    </location>
</feature>